<name>A0A382GIU3_9ZZZZ</name>
<reference evidence="1" key="1">
    <citation type="submission" date="2018-05" db="EMBL/GenBank/DDBJ databases">
        <authorList>
            <person name="Lanie J.A."/>
            <person name="Ng W.-L."/>
            <person name="Kazmierczak K.M."/>
            <person name="Andrzejewski T.M."/>
            <person name="Davidsen T.M."/>
            <person name="Wayne K.J."/>
            <person name="Tettelin H."/>
            <person name="Glass J.I."/>
            <person name="Rusch D."/>
            <person name="Podicherti R."/>
            <person name="Tsui H.-C.T."/>
            <person name="Winkler M.E."/>
        </authorList>
    </citation>
    <scope>NUCLEOTIDE SEQUENCE</scope>
</reference>
<accession>A0A382GIU3</accession>
<proteinExistence type="predicted"/>
<sequence>VGARIGAVVTGASKNLQFFCNFVSTNQISYILI</sequence>
<protein>
    <submittedName>
        <fullName evidence="1">Uncharacterized protein</fullName>
    </submittedName>
</protein>
<feature type="non-terminal residue" evidence="1">
    <location>
        <position position="1"/>
    </location>
</feature>
<dbReference type="AlphaFoldDB" id="A0A382GIU3"/>
<organism evidence="1">
    <name type="scientific">marine metagenome</name>
    <dbReference type="NCBI Taxonomy" id="408172"/>
    <lineage>
        <taxon>unclassified sequences</taxon>
        <taxon>metagenomes</taxon>
        <taxon>ecological metagenomes</taxon>
    </lineage>
</organism>
<gene>
    <name evidence="1" type="ORF">METZ01_LOCUS227656</name>
</gene>
<evidence type="ECO:0000313" key="1">
    <source>
        <dbReference type="EMBL" id="SVB74802.1"/>
    </source>
</evidence>
<dbReference type="EMBL" id="UINC01055662">
    <property type="protein sequence ID" value="SVB74802.1"/>
    <property type="molecule type" value="Genomic_DNA"/>
</dbReference>